<sequence>MSDTHRSWAVVGAGAMGSVIGGHLALAGHSVTLVDVRRDHIDAIRADGLVMRRPDGTATTVRLDATVDPSADLRPVDVLLFMCKTFATVEAARSVADALAPGGVAVTLQNGLGNDRRLAEVFDADRVIPGTTTVGAESVAPGVVLMAPATAEGRSLTEMGPPRTVEVSGDADVPSAVRDVAADLTAAGLPAEALPSADTVIWSKVAMAASMAGLTAALRRTVADVIGEPTAWALWTDMFEEVVAVATAAGVDLDVAALRTRCVDTYTSVGPHITSMAADVVAGRRTEVDALALGVAEEGRRVGVPTPVNDVVGRIVKSLEATYDRSL</sequence>
<dbReference type="NCBIfam" id="TIGR00745">
    <property type="entry name" value="apbA_panE"/>
    <property type="match status" value="1"/>
</dbReference>
<evidence type="ECO:0000313" key="14">
    <source>
        <dbReference type="EMBL" id="AXV08895.1"/>
    </source>
</evidence>
<evidence type="ECO:0000256" key="2">
    <source>
        <dbReference type="ARBA" id="ARBA00004994"/>
    </source>
</evidence>
<dbReference type="EC" id="1.1.1.169" evidence="4 11"/>
<dbReference type="GO" id="GO:0015940">
    <property type="term" value="P:pantothenate biosynthetic process"/>
    <property type="evidence" value="ECO:0007669"/>
    <property type="project" value="UniProtKB-UniPathway"/>
</dbReference>
<evidence type="ECO:0000256" key="8">
    <source>
        <dbReference type="ARBA" id="ARBA00023002"/>
    </source>
</evidence>
<evidence type="ECO:0000256" key="3">
    <source>
        <dbReference type="ARBA" id="ARBA00007870"/>
    </source>
</evidence>
<dbReference type="SUPFAM" id="SSF51735">
    <property type="entry name" value="NAD(P)-binding Rossmann-fold domains"/>
    <property type="match status" value="1"/>
</dbReference>
<evidence type="ECO:0000256" key="9">
    <source>
        <dbReference type="ARBA" id="ARBA00032024"/>
    </source>
</evidence>
<feature type="domain" description="Ketopantoate reductase N-terminal" evidence="12">
    <location>
        <begin position="8"/>
        <end position="146"/>
    </location>
</feature>
<evidence type="ECO:0000259" key="12">
    <source>
        <dbReference type="Pfam" id="PF02558"/>
    </source>
</evidence>
<gene>
    <name evidence="14" type="ORF">DVS28_a4228</name>
</gene>
<keyword evidence="6 11" id="KW-0566">Pantothenate biosynthesis</keyword>
<dbReference type="InterPro" id="IPR008927">
    <property type="entry name" value="6-PGluconate_DH-like_C_sf"/>
</dbReference>
<dbReference type="PANTHER" id="PTHR43765:SF2">
    <property type="entry name" value="2-DEHYDROPANTOATE 2-REDUCTASE"/>
    <property type="match status" value="1"/>
</dbReference>
<dbReference type="InterPro" id="IPR050838">
    <property type="entry name" value="Ketopantoate_reductase"/>
</dbReference>
<dbReference type="GO" id="GO:0008677">
    <property type="term" value="F:2-dehydropantoate 2-reductase activity"/>
    <property type="evidence" value="ECO:0007669"/>
    <property type="project" value="UniProtKB-EC"/>
</dbReference>
<comment type="similarity">
    <text evidence="3 11">Belongs to the ketopantoate reductase family.</text>
</comment>
<evidence type="ECO:0000313" key="15">
    <source>
        <dbReference type="Proteomes" id="UP000264006"/>
    </source>
</evidence>
<keyword evidence="8 11" id="KW-0560">Oxidoreductase</keyword>
<dbReference type="Gene3D" id="1.10.1040.10">
    <property type="entry name" value="N-(1-d-carboxylethyl)-l-norvaline Dehydrogenase, domain 2"/>
    <property type="match status" value="1"/>
</dbReference>
<keyword evidence="7 11" id="KW-0521">NADP</keyword>
<evidence type="ECO:0000256" key="10">
    <source>
        <dbReference type="ARBA" id="ARBA00048793"/>
    </source>
</evidence>
<dbReference type="InterPro" id="IPR013328">
    <property type="entry name" value="6PGD_dom2"/>
</dbReference>
<evidence type="ECO:0000256" key="7">
    <source>
        <dbReference type="ARBA" id="ARBA00022857"/>
    </source>
</evidence>
<organism evidence="14 15">
    <name type="scientific">Euzebya pacifica</name>
    <dbReference type="NCBI Taxonomy" id="1608957"/>
    <lineage>
        <taxon>Bacteria</taxon>
        <taxon>Bacillati</taxon>
        <taxon>Actinomycetota</taxon>
        <taxon>Nitriliruptoria</taxon>
        <taxon>Euzebyales</taxon>
    </lineage>
</organism>
<evidence type="ECO:0000256" key="1">
    <source>
        <dbReference type="ARBA" id="ARBA00002919"/>
    </source>
</evidence>
<dbReference type="OrthoDB" id="9793586at2"/>
<dbReference type="KEGG" id="euz:DVS28_a4228"/>
<evidence type="ECO:0000256" key="5">
    <source>
        <dbReference type="ARBA" id="ARBA00019465"/>
    </source>
</evidence>
<evidence type="ECO:0000256" key="6">
    <source>
        <dbReference type="ARBA" id="ARBA00022655"/>
    </source>
</evidence>
<evidence type="ECO:0000256" key="11">
    <source>
        <dbReference type="RuleBase" id="RU362068"/>
    </source>
</evidence>
<dbReference type="InterPro" id="IPR036291">
    <property type="entry name" value="NAD(P)-bd_dom_sf"/>
</dbReference>
<dbReference type="GO" id="GO:0005737">
    <property type="term" value="C:cytoplasm"/>
    <property type="evidence" value="ECO:0007669"/>
    <property type="project" value="TreeGrafter"/>
</dbReference>
<dbReference type="SUPFAM" id="SSF48179">
    <property type="entry name" value="6-phosphogluconate dehydrogenase C-terminal domain-like"/>
    <property type="match status" value="1"/>
</dbReference>
<dbReference type="InterPro" id="IPR003710">
    <property type="entry name" value="ApbA"/>
</dbReference>
<dbReference type="UniPathway" id="UPA00028">
    <property type="reaction ID" value="UER00004"/>
</dbReference>
<comment type="catalytic activity">
    <reaction evidence="10 11">
        <text>(R)-pantoate + NADP(+) = 2-dehydropantoate + NADPH + H(+)</text>
        <dbReference type="Rhea" id="RHEA:16233"/>
        <dbReference type="ChEBI" id="CHEBI:11561"/>
        <dbReference type="ChEBI" id="CHEBI:15378"/>
        <dbReference type="ChEBI" id="CHEBI:15980"/>
        <dbReference type="ChEBI" id="CHEBI:57783"/>
        <dbReference type="ChEBI" id="CHEBI:58349"/>
        <dbReference type="EC" id="1.1.1.169"/>
    </reaction>
</comment>
<dbReference type="RefSeq" id="WP_114593168.1">
    <property type="nucleotide sequence ID" value="NZ_CP031165.1"/>
</dbReference>
<dbReference type="InterPro" id="IPR013752">
    <property type="entry name" value="KPA_reductase"/>
</dbReference>
<dbReference type="PANTHER" id="PTHR43765">
    <property type="entry name" value="2-DEHYDROPANTOATE 2-REDUCTASE-RELATED"/>
    <property type="match status" value="1"/>
</dbReference>
<evidence type="ECO:0000256" key="4">
    <source>
        <dbReference type="ARBA" id="ARBA00013014"/>
    </source>
</evidence>
<dbReference type="InterPro" id="IPR013332">
    <property type="entry name" value="KPR_N"/>
</dbReference>
<comment type="pathway">
    <text evidence="2 11">Cofactor biosynthesis; (R)-pantothenate biosynthesis; (R)-pantoate from 3-methyl-2-oxobutanoate: step 2/2.</text>
</comment>
<comment type="function">
    <text evidence="1 11">Catalyzes the NADPH-dependent reduction of ketopantoate into pantoic acid.</text>
</comment>
<feature type="domain" description="Ketopantoate reductase C-terminal" evidence="13">
    <location>
        <begin position="199"/>
        <end position="319"/>
    </location>
</feature>
<evidence type="ECO:0000259" key="13">
    <source>
        <dbReference type="Pfam" id="PF08546"/>
    </source>
</evidence>
<dbReference type="EMBL" id="CP031165">
    <property type="protein sequence ID" value="AXV08895.1"/>
    <property type="molecule type" value="Genomic_DNA"/>
</dbReference>
<dbReference type="Pfam" id="PF02558">
    <property type="entry name" value="ApbA"/>
    <property type="match status" value="1"/>
</dbReference>
<name>A0A346Y348_9ACTN</name>
<keyword evidence="15" id="KW-1185">Reference proteome</keyword>
<accession>A0A346Y348</accession>
<dbReference type="Proteomes" id="UP000264006">
    <property type="component" value="Chromosome"/>
</dbReference>
<reference evidence="14 15" key="1">
    <citation type="submission" date="2018-09" db="EMBL/GenBank/DDBJ databases">
        <title>Complete genome sequence of Euzebya sp. DY32-46 isolated from seawater of Pacific Ocean.</title>
        <authorList>
            <person name="Xu L."/>
            <person name="Wu Y.-H."/>
            <person name="Xu X.-W."/>
        </authorList>
    </citation>
    <scope>NUCLEOTIDE SEQUENCE [LARGE SCALE GENOMIC DNA]</scope>
    <source>
        <strain evidence="14 15">DY32-46</strain>
    </source>
</reference>
<dbReference type="Gene3D" id="3.40.50.720">
    <property type="entry name" value="NAD(P)-binding Rossmann-like Domain"/>
    <property type="match status" value="1"/>
</dbReference>
<dbReference type="AlphaFoldDB" id="A0A346Y348"/>
<dbReference type="GO" id="GO:0050661">
    <property type="term" value="F:NADP binding"/>
    <property type="evidence" value="ECO:0007669"/>
    <property type="project" value="TreeGrafter"/>
</dbReference>
<dbReference type="Pfam" id="PF08546">
    <property type="entry name" value="ApbA_C"/>
    <property type="match status" value="1"/>
</dbReference>
<proteinExistence type="inferred from homology"/>
<protein>
    <recommendedName>
        <fullName evidence="5 11">2-dehydropantoate 2-reductase</fullName>
        <ecNumber evidence="4 11">1.1.1.169</ecNumber>
    </recommendedName>
    <alternativeName>
        <fullName evidence="9 11">Ketopantoate reductase</fullName>
    </alternativeName>
</protein>